<keyword evidence="1" id="KW-1133">Transmembrane helix</keyword>
<reference evidence="2 3" key="1">
    <citation type="submission" date="2018-12" db="EMBL/GenBank/DDBJ databases">
        <title>Genome sequence from the cellulolytic species, Caldicellulosiruptor changbaiensis.</title>
        <authorList>
            <person name="Blumer-Schuette S.E."/>
            <person name="Mendoza C."/>
        </authorList>
    </citation>
    <scope>NUCLEOTIDE SEQUENCE [LARGE SCALE GENOMIC DNA]</scope>
    <source>
        <strain evidence="2 3">CBS-Z</strain>
    </source>
</reference>
<dbReference type="KEGG" id="ccha:ELD05_00760"/>
<dbReference type="GO" id="GO:0003677">
    <property type="term" value="F:DNA binding"/>
    <property type="evidence" value="ECO:0007669"/>
    <property type="project" value="UniProtKB-KW"/>
</dbReference>
<feature type="transmembrane region" description="Helical" evidence="1">
    <location>
        <begin position="142"/>
        <end position="160"/>
    </location>
</feature>
<organism evidence="2 3">
    <name type="scientific">Caldicellulosiruptor changbaiensis</name>
    <dbReference type="NCBI Taxonomy" id="1222016"/>
    <lineage>
        <taxon>Bacteria</taxon>
        <taxon>Bacillati</taxon>
        <taxon>Bacillota</taxon>
        <taxon>Bacillota incertae sedis</taxon>
        <taxon>Caldicellulosiruptorales</taxon>
        <taxon>Caldicellulosiruptoraceae</taxon>
        <taxon>Caldicellulosiruptor</taxon>
    </lineage>
</organism>
<gene>
    <name evidence="2" type="ORF">ELD05_00760</name>
</gene>
<keyword evidence="2" id="KW-0238">DNA-binding</keyword>
<evidence type="ECO:0000313" key="3">
    <source>
        <dbReference type="Proteomes" id="UP000282930"/>
    </source>
</evidence>
<dbReference type="EMBL" id="CP034791">
    <property type="protein sequence ID" value="AZT89332.1"/>
    <property type="molecule type" value="Genomic_DNA"/>
</dbReference>
<dbReference type="AlphaFoldDB" id="A0A3T0D262"/>
<accession>A0A3T0D262</accession>
<name>A0A3T0D262_9FIRM</name>
<keyword evidence="1" id="KW-0812">Transmembrane</keyword>
<keyword evidence="1" id="KW-0472">Membrane</keyword>
<protein>
    <submittedName>
        <fullName evidence="2">DNA-binding protein</fullName>
    </submittedName>
</protein>
<dbReference type="Proteomes" id="UP000282930">
    <property type="component" value="Chromosome"/>
</dbReference>
<dbReference type="RefSeq" id="WP_127350956.1">
    <property type="nucleotide sequence ID" value="NZ_CP034791.1"/>
</dbReference>
<sequence>MMRKSWIVLVIILIGFLIKLLQETASAKPIDSNTLINNAFKYDGKVVEFQGEAIGEIMKRGDFAWVNIHDGQNAIGIFMRYEDAKKIKYLGRYRVKGDIVYVKGIFNRACKEHGGDLDIHAHKAEIVKRGYKVDEKVDRAKAVFGIGIFLIGSFLMWIVFRNKW</sequence>
<keyword evidence="3" id="KW-1185">Reference proteome</keyword>
<proteinExistence type="predicted"/>
<evidence type="ECO:0000256" key="1">
    <source>
        <dbReference type="SAM" id="Phobius"/>
    </source>
</evidence>
<evidence type="ECO:0000313" key="2">
    <source>
        <dbReference type="EMBL" id="AZT89332.1"/>
    </source>
</evidence>